<organism evidence="1 2">
    <name type="scientific">Kickxella alabastrina</name>
    <dbReference type="NCBI Taxonomy" id="61397"/>
    <lineage>
        <taxon>Eukaryota</taxon>
        <taxon>Fungi</taxon>
        <taxon>Fungi incertae sedis</taxon>
        <taxon>Zoopagomycota</taxon>
        <taxon>Kickxellomycotina</taxon>
        <taxon>Kickxellomycetes</taxon>
        <taxon>Kickxellales</taxon>
        <taxon>Kickxellaceae</taxon>
        <taxon>Kickxella</taxon>
    </lineage>
</organism>
<gene>
    <name evidence="1" type="ORF">LPJ66_008518</name>
</gene>
<dbReference type="EMBL" id="JANBPG010001730">
    <property type="protein sequence ID" value="KAJ1888548.1"/>
    <property type="molecule type" value="Genomic_DNA"/>
</dbReference>
<comment type="caution">
    <text evidence="1">The sequence shown here is derived from an EMBL/GenBank/DDBJ whole genome shotgun (WGS) entry which is preliminary data.</text>
</comment>
<sequence length="570" mass="61766">PSLFLPTSDFFENLPLPSATLPPRPPSAHPDLEPAPLFSPILDNTNTPSSAFQHLGGSAQHQSSHRSLHAGHSANSLGLHQLEAPHASSPFPNQHQSYQQYNSYQQPSRFPHFPTEVQHIHPTRPPELETAATTNPALNNLFDSNEETYLNSFLNSFDVEGFDLGPYLASPPPMANFSTRADFSTMGMGIGAGMMGSMDDTIPHLSLDEAAQDAAATAAHGLGHISTNMGSLGPPGYNGRVDSNGMLPMRRSSLFDYSLGSTAHLSLGNVMSDEISKVSSWLLQNQGHQSGSPMNSLGGSFSATAPTFGQMEAPALAHRGSIDGPHMQSRMVNMAGTSGKRNGSMQQQQFSQPSPDSDMLIKRKASREQIDQPRKSRGSVWSPMREVQSTFRENSTSLAGAAAMSLETGTSAAPETSVSAGDNKSISGSIGGGKRRGDSKKAGTQRMVLTEDERRSNHIASEQRRRNQIRQGYAELMNLVTTLKDPALGNHPGTAHSTPSKAVILSHAVQFIRGLEDGNRVLRKRIEETPRHLLQPISQQQQQRMAMQAQEREIALSAYRSRSRSPSQQR</sequence>
<proteinExistence type="predicted"/>
<dbReference type="Proteomes" id="UP001150581">
    <property type="component" value="Unassembled WGS sequence"/>
</dbReference>
<feature type="non-terminal residue" evidence="1">
    <location>
        <position position="1"/>
    </location>
</feature>
<reference evidence="1" key="1">
    <citation type="submission" date="2022-07" db="EMBL/GenBank/DDBJ databases">
        <title>Phylogenomic reconstructions and comparative analyses of Kickxellomycotina fungi.</title>
        <authorList>
            <person name="Reynolds N.K."/>
            <person name="Stajich J.E."/>
            <person name="Barry K."/>
            <person name="Grigoriev I.V."/>
            <person name="Crous P."/>
            <person name="Smith M.E."/>
        </authorList>
    </citation>
    <scope>NUCLEOTIDE SEQUENCE</scope>
    <source>
        <strain evidence="1">Benny 63K</strain>
    </source>
</reference>
<accession>A0ACC1I9H8</accession>
<protein>
    <submittedName>
        <fullName evidence="1">Uncharacterized protein</fullName>
    </submittedName>
</protein>
<name>A0ACC1I9H8_9FUNG</name>
<evidence type="ECO:0000313" key="1">
    <source>
        <dbReference type="EMBL" id="KAJ1888548.1"/>
    </source>
</evidence>
<evidence type="ECO:0000313" key="2">
    <source>
        <dbReference type="Proteomes" id="UP001150581"/>
    </source>
</evidence>
<keyword evidence="2" id="KW-1185">Reference proteome</keyword>